<dbReference type="PANTHER" id="PTHR13439">
    <property type="entry name" value="CT120 PROTEIN"/>
    <property type="match status" value="1"/>
</dbReference>
<protein>
    <recommendedName>
        <fullName evidence="4">TLC domain-containing protein</fullName>
    </recommendedName>
</protein>
<keyword evidence="3" id="KW-1185">Reference proteome</keyword>
<sequence length="368" mass="41426">MVTTPILSVALFASFALVYHRLAPVFDNERKRAYILSTISSCTMSIIAIPFVWTYFAHGLEEAYVAGQQGWMGRVGKFGVTFFGTYLFADLAIGYFKYRSQVGLLTGWIHHVVYIGLMFYCTYARQAPVFLIGAIMELPTFDLSISNLFPQIRNDLRFLSSFFLIRILFHAFLLADCVRPSSRAITQNSWIPMGTLSLAFVLHASWFHGGVKGYLRRHAKGQAMGKITATEHLVDDQMEILAEVDPLAYEALEGLEPGTPEDSPLVTPYTPKTYPMLSNLPTLPNFPTMPHIPSVSIPSLSDLTAALPAREQLDFGFKHAVKSRWEEQKDRFAGMRQGGGMRMNLDRVGFRRRGEGGVEMEEDDDTRR</sequence>
<evidence type="ECO:0000313" key="3">
    <source>
        <dbReference type="Proteomes" id="UP001182556"/>
    </source>
</evidence>
<dbReference type="PANTHER" id="PTHR13439:SF72">
    <property type="entry name" value="TLC DOMAIN-CONTAINING PROTEIN"/>
    <property type="match status" value="1"/>
</dbReference>
<keyword evidence="1" id="KW-1133">Transmembrane helix</keyword>
<organism evidence="2 3">
    <name type="scientific">Papiliotrema laurentii</name>
    <name type="common">Cryptococcus laurentii</name>
    <dbReference type="NCBI Taxonomy" id="5418"/>
    <lineage>
        <taxon>Eukaryota</taxon>
        <taxon>Fungi</taxon>
        <taxon>Dikarya</taxon>
        <taxon>Basidiomycota</taxon>
        <taxon>Agaricomycotina</taxon>
        <taxon>Tremellomycetes</taxon>
        <taxon>Tremellales</taxon>
        <taxon>Rhynchogastremaceae</taxon>
        <taxon>Papiliotrema</taxon>
    </lineage>
</organism>
<comment type="caution">
    <text evidence="2">The sequence shown here is derived from an EMBL/GenBank/DDBJ whole genome shotgun (WGS) entry which is preliminary data.</text>
</comment>
<accession>A0AAD9L748</accession>
<feature type="transmembrane region" description="Helical" evidence="1">
    <location>
        <begin position="6"/>
        <end position="22"/>
    </location>
</feature>
<feature type="transmembrane region" description="Helical" evidence="1">
    <location>
        <begin position="76"/>
        <end position="96"/>
    </location>
</feature>
<dbReference type="AlphaFoldDB" id="A0AAD9L748"/>
<dbReference type="GO" id="GO:0055088">
    <property type="term" value="P:lipid homeostasis"/>
    <property type="evidence" value="ECO:0007669"/>
    <property type="project" value="TreeGrafter"/>
</dbReference>
<keyword evidence="1" id="KW-0812">Transmembrane</keyword>
<feature type="transmembrane region" description="Helical" evidence="1">
    <location>
        <begin position="190"/>
        <end position="208"/>
    </location>
</feature>
<reference evidence="2" key="1">
    <citation type="submission" date="2023-02" db="EMBL/GenBank/DDBJ databases">
        <title>Identification and recombinant expression of a fungal hydrolase from Papiliotrema laurentii that hydrolyzes apple cutin and clears colloidal polyester polyurethane.</title>
        <authorList>
            <consortium name="DOE Joint Genome Institute"/>
            <person name="Roman V.A."/>
            <person name="Bojanowski C."/>
            <person name="Crable B.R."/>
            <person name="Wagner D.N."/>
            <person name="Hung C.S."/>
            <person name="Nadeau L.J."/>
            <person name="Schratz L."/>
            <person name="Haridas S."/>
            <person name="Pangilinan J."/>
            <person name="Lipzen A."/>
            <person name="Na H."/>
            <person name="Yan M."/>
            <person name="Ng V."/>
            <person name="Grigoriev I.V."/>
            <person name="Spatafora J.W."/>
            <person name="Barlow D."/>
            <person name="Biffinger J."/>
            <person name="Kelley-Loughnane N."/>
            <person name="Varaljay V.A."/>
            <person name="Crookes-Goodson W.J."/>
        </authorList>
    </citation>
    <scope>NUCLEOTIDE SEQUENCE</scope>
    <source>
        <strain evidence="2">5307AH</strain>
    </source>
</reference>
<proteinExistence type="predicted"/>
<name>A0AAD9L748_PAPLA</name>
<dbReference type="GO" id="GO:0005783">
    <property type="term" value="C:endoplasmic reticulum"/>
    <property type="evidence" value="ECO:0007669"/>
    <property type="project" value="TreeGrafter"/>
</dbReference>
<evidence type="ECO:0000256" key="1">
    <source>
        <dbReference type="SAM" id="Phobius"/>
    </source>
</evidence>
<dbReference type="InterPro" id="IPR050846">
    <property type="entry name" value="TLCD"/>
</dbReference>
<feature type="transmembrane region" description="Helical" evidence="1">
    <location>
        <begin position="108"/>
        <end position="136"/>
    </location>
</feature>
<keyword evidence="1" id="KW-0472">Membrane</keyword>
<dbReference type="Proteomes" id="UP001182556">
    <property type="component" value="Unassembled WGS sequence"/>
</dbReference>
<dbReference type="EMBL" id="JAODAN010000004">
    <property type="protein sequence ID" value="KAK1924984.1"/>
    <property type="molecule type" value="Genomic_DNA"/>
</dbReference>
<evidence type="ECO:0000313" key="2">
    <source>
        <dbReference type="EMBL" id="KAK1924984.1"/>
    </source>
</evidence>
<feature type="transmembrane region" description="Helical" evidence="1">
    <location>
        <begin position="34"/>
        <end position="56"/>
    </location>
</feature>
<evidence type="ECO:0008006" key="4">
    <source>
        <dbReference type="Google" id="ProtNLM"/>
    </source>
</evidence>
<feature type="transmembrane region" description="Helical" evidence="1">
    <location>
        <begin position="156"/>
        <end position="178"/>
    </location>
</feature>
<gene>
    <name evidence="2" type="ORF">DB88DRAFT_245620</name>
</gene>